<evidence type="ECO:0000256" key="6">
    <source>
        <dbReference type="ARBA" id="ARBA00022723"/>
    </source>
</evidence>
<keyword evidence="14" id="KW-0808">Transferase</keyword>
<evidence type="ECO:0000256" key="7">
    <source>
        <dbReference type="ARBA" id="ARBA00022741"/>
    </source>
</evidence>
<dbReference type="Gene3D" id="3.30.420.10">
    <property type="entry name" value="Ribonuclease H-like superfamily/Ribonuclease H"/>
    <property type="match status" value="1"/>
</dbReference>
<dbReference type="PANTHER" id="PTHR42648">
    <property type="entry name" value="TRANSPOSASE, PUTATIVE-RELATED"/>
    <property type="match status" value="1"/>
</dbReference>
<name>A0A0C9YY39_9AGAM</name>
<evidence type="ECO:0000256" key="15">
    <source>
        <dbReference type="ARBA" id="ARBA00023113"/>
    </source>
</evidence>
<keyword evidence="13" id="KW-0695">RNA-directed DNA polymerase</keyword>
<keyword evidence="2" id="KW-1188">Viral release from host cell</keyword>
<keyword evidence="15" id="KW-0917">Virion maturation</keyword>
<keyword evidence="10" id="KW-0067">ATP-binding</keyword>
<feature type="compositionally biased region" description="Polar residues" evidence="18">
    <location>
        <begin position="293"/>
        <end position="312"/>
    </location>
</feature>
<dbReference type="EMBL" id="KN834043">
    <property type="protein sequence ID" value="KIK12843.1"/>
    <property type="molecule type" value="Genomic_DNA"/>
</dbReference>
<feature type="compositionally biased region" description="Basic residues" evidence="18">
    <location>
        <begin position="216"/>
        <end position="226"/>
    </location>
</feature>
<evidence type="ECO:0000256" key="4">
    <source>
        <dbReference type="ARBA" id="ARBA00022695"/>
    </source>
</evidence>
<dbReference type="OrthoDB" id="7691805at2759"/>
<feature type="compositionally biased region" description="Low complexity" evidence="18">
    <location>
        <begin position="231"/>
        <end position="245"/>
    </location>
</feature>
<proteinExistence type="predicted"/>
<dbReference type="STRING" id="765257.A0A0C9YY39"/>
<keyword evidence="17" id="KW-0862">Zinc</keyword>
<keyword evidence="14" id="KW-0239">DNA-directed DNA polymerase</keyword>
<dbReference type="HOGENOM" id="CLU_001650_11_7_1"/>
<feature type="non-terminal residue" evidence="20">
    <location>
        <position position="1"/>
    </location>
</feature>
<dbReference type="AlphaFoldDB" id="A0A0C9YY39"/>
<keyword evidence="7" id="KW-0547">Nucleotide-binding</keyword>
<gene>
    <name evidence="20" type="ORF">PISMIDRAFT_18446</name>
</gene>
<keyword evidence="11" id="KW-0460">Magnesium</keyword>
<keyword evidence="3" id="KW-0645">Protease</keyword>
<dbReference type="PANTHER" id="PTHR42648:SF11">
    <property type="entry name" value="TRANSPOSON TY4-P GAG-POL POLYPROTEIN"/>
    <property type="match status" value="1"/>
</dbReference>
<evidence type="ECO:0000256" key="18">
    <source>
        <dbReference type="SAM" id="MobiDB-lite"/>
    </source>
</evidence>
<reference evidence="20 21" key="1">
    <citation type="submission" date="2014-04" db="EMBL/GenBank/DDBJ databases">
        <authorList>
            <consortium name="DOE Joint Genome Institute"/>
            <person name="Kuo A."/>
            <person name="Kohler A."/>
            <person name="Costa M.D."/>
            <person name="Nagy L.G."/>
            <person name="Floudas D."/>
            <person name="Copeland A."/>
            <person name="Barry K.W."/>
            <person name="Cichocki N."/>
            <person name="Veneault-Fourrey C."/>
            <person name="LaButti K."/>
            <person name="Lindquist E.A."/>
            <person name="Lipzen A."/>
            <person name="Lundell T."/>
            <person name="Morin E."/>
            <person name="Murat C."/>
            <person name="Sun H."/>
            <person name="Tunlid A."/>
            <person name="Henrissat B."/>
            <person name="Grigoriev I.V."/>
            <person name="Hibbett D.S."/>
            <person name="Martin F."/>
            <person name="Nordberg H.P."/>
            <person name="Cantor M.N."/>
            <person name="Hua S.X."/>
        </authorList>
    </citation>
    <scope>NUCLEOTIDE SEQUENCE [LARGE SCALE GENOMIC DNA]</scope>
    <source>
        <strain evidence="20 21">441</strain>
    </source>
</reference>
<keyword evidence="6" id="KW-0479">Metal-binding</keyword>
<reference evidence="21" key="2">
    <citation type="submission" date="2015-01" db="EMBL/GenBank/DDBJ databases">
        <title>Evolutionary Origins and Diversification of the Mycorrhizal Mutualists.</title>
        <authorList>
            <consortium name="DOE Joint Genome Institute"/>
            <consortium name="Mycorrhizal Genomics Consortium"/>
            <person name="Kohler A."/>
            <person name="Kuo A."/>
            <person name="Nagy L.G."/>
            <person name="Floudas D."/>
            <person name="Copeland A."/>
            <person name="Barry K.W."/>
            <person name="Cichocki N."/>
            <person name="Veneault-Fourrey C."/>
            <person name="LaButti K."/>
            <person name="Lindquist E.A."/>
            <person name="Lipzen A."/>
            <person name="Lundell T."/>
            <person name="Morin E."/>
            <person name="Murat C."/>
            <person name="Riley R."/>
            <person name="Ohm R."/>
            <person name="Sun H."/>
            <person name="Tunlid A."/>
            <person name="Henrissat B."/>
            <person name="Grigoriev I.V."/>
            <person name="Hibbett D.S."/>
            <person name="Martin F."/>
        </authorList>
    </citation>
    <scope>NUCLEOTIDE SEQUENCE [LARGE SCALE GENOMIC DNA]</scope>
    <source>
        <strain evidence="21">441</strain>
    </source>
</reference>
<keyword evidence="4" id="KW-0548">Nucleotidyltransferase</keyword>
<dbReference type="GO" id="GO:0006508">
    <property type="term" value="P:proteolysis"/>
    <property type="evidence" value="ECO:0007669"/>
    <property type="project" value="UniProtKB-KW"/>
</dbReference>
<dbReference type="PROSITE" id="PS50158">
    <property type="entry name" value="ZF_CCHC"/>
    <property type="match status" value="1"/>
</dbReference>
<dbReference type="SUPFAM" id="SSF53098">
    <property type="entry name" value="Ribonuclease H-like"/>
    <property type="match status" value="1"/>
</dbReference>
<dbReference type="InterPro" id="IPR054722">
    <property type="entry name" value="PolX-like_BBD"/>
</dbReference>
<organism evidence="20 21">
    <name type="scientific">Pisolithus microcarpus 441</name>
    <dbReference type="NCBI Taxonomy" id="765257"/>
    <lineage>
        <taxon>Eukaryota</taxon>
        <taxon>Fungi</taxon>
        <taxon>Dikarya</taxon>
        <taxon>Basidiomycota</taxon>
        <taxon>Agaricomycotina</taxon>
        <taxon>Agaricomycetes</taxon>
        <taxon>Agaricomycetidae</taxon>
        <taxon>Boletales</taxon>
        <taxon>Sclerodermatineae</taxon>
        <taxon>Pisolithaceae</taxon>
        <taxon>Pisolithus</taxon>
    </lineage>
</organism>
<evidence type="ECO:0000256" key="8">
    <source>
        <dbReference type="ARBA" id="ARBA00022759"/>
    </source>
</evidence>
<evidence type="ECO:0000256" key="5">
    <source>
        <dbReference type="ARBA" id="ARBA00022722"/>
    </source>
</evidence>
<feature type="region of interest" description="Disordered" evidence="18">
    <location>
        <begin position="212"/>
        <end position="250"/>
    </location>
</feature>
<dbReference type="GO" id="GO:0003964">
    <property type="term" value="F:RNA-directed DNA polymerase activity"/>
    <property type="evidence" value="ECO:0007669"/>
    <property type="project" value="UniProtKB-KW"/>
</dbReference>
<keyword evidence="21" id="KW-1185">Reference proteome</keyword>
<dbReference type="GO" id="GO:0006310">
    <property type="term" value="P:DNA recombination"/>
    <property type="evidence" value="ECO:0007669"/>
    <property type="project" value="UniProtKB-KW"/>
</dbReference>
<feature type="domain" description="CCHC-type" evidence="19">
    <location>
        <begin position="188"/>
        <end position="201"/>
    </location>
</feature>
<dbReference type="GO" id="GO:0003676">
    <property type="term" value="F:nucleic acid binding"/>
    <property type="evidence" value="ECO:0007669"/>
    <property type="project" value="InterPro"/>
</dbReference>
<evidence type="ECO:0000256" key="2">
    <source>
        <dbReference type="ARBA" id="ARBA00022612"/>
    </source>
</evidence>
<dbReference type="InterPro" id="IPR012337">
    <property type="entry name" value="RNaseH-like_sf"/>
</dbReference>
<evidence type="ECO:0000256" key="1">
    <source>
        <dbReference type="ARBA" id="ARBA00002180"/>
    </source>
</evidence>
<feature type="compositionally biased region" description="Basic and acidic residues" evidence="18">
    <location>
        <begin position="564"/>
        <end position="582"/>
    </location>
</feature>
<feature type="region of interest" description="Disordered" evidence="18">
    <location>
        <begin position="562"/>
        <end position="589"/>
    </location>
</feature>
<dbReference type="GO" id="GO:0008233">
    <property type="term" value="F:peptidase activity"/>
    <property type="evidence" value="ECO:0007669"/>
    <property type="project" value="UniProtKB-KW"/>
</dbReference>
<dbReference type="InterPro" id="IPR001878">
    <property type="entry name" value="Znf_CCHC"/>
</dbReference>
<evidence type="ECO:0000256" key="12">
    <source>
        <dbReference type="ARBA" id="ARBA00022908"/>
    </source>
</evidence>
<keyword evidence="8" id="KW-0255">Endonuclease</keyword>
<evidence type="ECO:0000256" key="17">
    <source>
        <dbReference type="PROSITE-ProRule" id="PRU00047"/>
    </source>
</evidence>
<evidence type="ECO:0000256" key="3">
    <source>
        <dbReference type="ARBA" id="ARBA00022670"/>
    </source>
</evidence>
<dbReference type="GO" id="GO:0008270">
    <property type="term" value="F:zinc ion binding"/>
    <property type="evidence" value="ECO:0007669"/>
    <property type="project" value="UniProtKB-KW"/>
</dbReference>
<dbReference type="InterPro" id="IPR036397">
    <property type="entry name" value="RNaseH_sf"/>
</dbReference>
<evidence type="ECO:0000256" key="9">
    <source>
        <dbReference type="ARBA" id="ARBA00022801"/>
    </source>
</evidence>
<accession>A0A0C9YY39</accession>
<evidence type="ECO:0000256" key="16">
    <source>
        <dbReference type="ARBA" id="ARBA00023172"/>
    </source>
</evidence>
<keyword evidence="12" id="KW-0229">DNA integration</keyword>
<evidence type="ECO:0000256" key="13">
    <source>
        <dbReference type="ARBA" id="ARBA00022918"/>
    </source>
</evidence>
<keyword evidence="17" id="KW-0863">Zinc-finger</keyword>
<keyword evidence="16" id="KW-0233">DNA recombination</keyword>
<evidence type="ECO:0000256" key="10">
    <source>
        <dbReference type="ARBA" id="ARBA00022840"/>
    </source>
</evidence>
<evidence type="ECO:0000256" key="14">
    <source>
        <dbReference type="ARBA" id="ARBA00022932"/>
    </source>
</evidence>
<dbReference type="GO" id="GO:0004519">
    <property type="term" value="F:endonuclease activity"/>
    <property type="evidence" value="ECO:0007669"/>
    <property type="project" value="UniProtKB-KW"/>
</dbReference>
<dbReference type="GO" id="GO:0015074">
    <property type="term" value="P:DNA integration"/>
    <property type="evidence" value="ECO:0007669"/>
    <property type="project" value="UniProtKB-KW"/>
</dbReference>
<dbReference type="GO" id="GO:0005524">
    <property type="term" value="F:ATP binding"/>
    <property type="evidence" value="ECO:0007669"/>
    <property type="project" value="UniProtKB-KW"/>
</dbReference>
<dbReference type="Pfam" id="PF22936">
    <property type="entry name" value="Pol_BBD"/>
    <property type="match status" value="1"/>
</dbReference>
<protein>
    <recommendedName>
        <fullName evidence="19">CCHC-type domain-containing protein</fullName>
    </recommendedName>
</protein>
<keyword evidence="5" id="KW-0540">Nuclease</keyword>
<dbReference type="Proteomes" id="UP000054018">
    <property type="component" value="Unassembled WGS sequence"/>
</dbReference>
<evidence type="ECO:0000259" key="19">
    <source>
        <dbReference type="PROSITE" id="PS50158"/>
    </source>
</evidence>
<evidence type="ECO:0000313" key="21">
    <source>
        <dbReference type="Proteomes" id="UP000054018"/>
    </source>
</evidence>
<dbReference type="GO" id="GO:0003887">
    <property type="term" value="F:DNA-directed DNA polymerase activity"/>
    <property type="evidence" value="ECO:0007669"/>
    <property type="project" value="UniProtKB-KW"/>
</dbReference>
<evidence type="ECO:0000313" key="20">
    <source>
        <dbReference type="EMBL" id="KIK12843.1"/>
    </source>
</evidence>
<evidence type="ECO:0000256" key="11">
    <source>
        <dbReference type="ARBA" id="ARBA00022842"/>
    </source>
</evidence>
<dbReference type="InterPro" id="IPR039537">
    <property type="entry name" value="Retrotran_Ty1/copia-like"/>
</dbReference>
<dbReference type="Pfam" id="PF14223">
    <property type="entry name" value="Retrotran_gag_2"/>
    <property type="match status" value="1"/>
</dbReference>
<comment type="function">
    <text evidence="1">The aspartyl protease (PR) mediates the proteolytic cleavages of the Gag and Gag-Pol polyproteins after assembly of the VLP.</text>
</comment>
<feature type="region of interest" description="Disordered" evidence="18">
    <location>
        <begin position="292"/>
        <end position="349"/>
    </location>
</feature>
<keyword evidence="9" id="KW-0378">Hydrolase</keyword>
<sequence length="749" mass="83019">PSWKPTTAEQKLISEYPEKLKQWTKDDGYVKQVIAASLPESLFLRVQKEETGKSVWDVLTNLFQNRSRVVAIDLRRKLQESHCTEKGDVRAHFDKLRNFREQLGALGQSISDDNFTAIILSSLPTSYDSNIAAMTSSALVTQKDLSPDFITKIISDEYDRRQTRSKRGNNGNSDDVAYSAKDLKSSACENCGKKGHTKDQCWKEGGRKAGQVPKWFKGKGTGKKKEKPSEKAATATTAASASTAAQLSADAEPDGVWLASSADDDWLTEVAEEDIPSPSAITEDAEADLLKPSESTADVESSSWKPSETPSEAENGPRKPSAPPSDVGHDIPNPSESTRGAEKAPHFPEVFPDEGDAYTETLDHVLLAGESPHLNEETILFDSGASRHMSSYRNKFLDYKPIIPKPITAADSHTFHAIGKGDLMISIPNGTIRHNIRLKDVLYAPKMGITLVSVSKLDAAGYAALFRDKKCQIFDSHKKKLGEIPMTNGLYCLKRSCQIYAGLAKATEPLTMAEIHARLGHIAPEAIWRMLKDGTITGITLNVAHSTMGACNSCEYAKATRKPIGKERDPPRREHLGDEIHTDLWGPSPVQTPGHSQYYVSFTDDHTRYTTLYLQKMKSETFASYKAYEAWLQTQFSTKIKRLCWTVGGSTERRVTVHDTPEHNGVAERLNRTLIERVRALIHASGLPKNLWGEAIMHATWLKNCSSTRCLGTKTPYEMLYHKPPNLAKIPVWGCHVKVHDNTGSKLDM</sequence>